<evidence type="ECO:0000313" key="5">
    <source>
        <dbReference type="Proteomes" id="UP000247810"/>
    </source>
</evidence>
<keyword evidence="5" id="KW-1185">Reference proteome</keyword>
<dbReference type="InterPro" id="IPR025340">
    <property type="entry name" value="DUF4246"/>
</dbReference>
<dbReference type="Proteomes" id="UP000247810">
    <property type="component" value="Unassembled WGS sequence"/>
</dbReference>
<evidence type="ECO:0000259" key="2">
    <source>
        <dbReference type="Pfam" id="PF14033"/>
    </source>
</evidence>
<organism evidence="4 5">
    <name type="scientific">Aspergillus ellipticus CBS 707.79</name>
    <dbReference type="NCBI Taxonomy" id="1448320"/>
    <lineage>
        <taxon>Eukaryota</taxon>
        <taxon>Fungi</taxon>
        <taxon>Dikarya</taxon>
        <taxon>Ascomycota</taxon>
        <taxon>Pezizomycotina</taxon>
        <taxon>Eurotiomycetes</taxon>
        <taxon>Eurotiomycetidae</taxon>
        <taxon>Eurotiales</taxon>
        <taxon>Aspergillaceae</taxon>
        <taxon>Aspergillus</taxon>
        <taxon>Aspergillus subgen. Circumdati</taxon>
    </lineage>
</organism>
<sequence length="592" mass="67809">MGSKHSTAIPLPGFGLPLNHRQSFTDSRKRGVFPNALDPDDLQKSTVGHENVQREINMMQVMNAITDKPGWERKVFDEEITAEWRHEVAQSGQDVTPKMMDYIIKEMQWKAGVLREKGLVYAFDVGVVRSDTAVSPQLQQRLREAVVPLERIPASQKDYHPGSGGKVVDLVHPSLFPVVYGRTRILPEGRLTTTDCMESIGQGEVIPIPPAEETKQHWRRNAEDWNAYSRRFQWLPCDVELPGEGGCRIVSYINNLHPAKYQPLYHTVEQVITAAIPLWDSCLTEQRGFLNERIPYPKVEFLPHPDPEPKPRDEDDADSDEYCERHWDWLQSQPIKQPEPGGFSPPTESWRGPVDLRKDFREHGLQVIVKLANIELTAENPDYEGGSWHIEGQLNERICATALYYYDSQNITESRLAFRQRASQWCDVSYPQSQHEFLQAVYGFGPEVSGWGDTQITQDLGSVVCREGRMITFPNTVQHRVLPFSLADRTQPGHRKILAVFLIDPHQRIISSANVPPQQEEWARERQELVRQLLSEKLPGELQEMVSGKLSDEAMTMEEAKQYRLELMKERGAKQTVQNERFETGAFNLCEH</sequence>
<feature type="region of interest" description="Disordered" evidence="1">
    <location>
        <begin position="300"/>
        <end position="319"/>
    </location>
</feature>
<evidence type="ECO:0000313" key="4">
    <source>
        <dbReference type="EMBL" id="PYH88705.1"/>
    </source>
</evidence>
<dbReference type="InterPro" id="IPR049207">
    <property type="entry name" value="DUF4246_N"/>
</dbReference>
<dbReference type="VEuPathDB" id="FungiDB:BO71DRAFT_364855"/>
<evidence type="ECO:0000256" key="1">
    <source>
        <dbReference type="SAM" id="MobiDB-lite"/>
    </source>
</evidence>
<dbReference type="InterPro" id="IPR049192">
    <property type="entry name" value="DUF4246_C"/>
</dbReference>
<feature type="compositionally biased region" description="Basic and acidic residues" evidence="1">
    <location>
        <begin position="301"/>
        <end position="313"/>
    </location>
</feature>
<dbReference type="PANTHER" id="PTHR33119:SF1">
    <property type="entry name" value="FE2OG DIOXYGENASE DOMAIN-CONTAINING PROTEIN"/>
    <property type="match status" value="1"/>
</dbReference>
<protein>
    <submittedName>
        <fullName evidence="4">Uncharacterized protein</fullName>
    </submittedName>
</protein>
<dbReference type="OrthoDB" id="415532at2759"/>
<proteinExistence type="predicted"/>
<dbReference type="Pfam" id="PF21666">
    <property type="entry name" value="DUF4246_N"/>
    <property type="match status" value="1"/>
</dbReference>
<dbReference type="Pfam" id="PF14033">
    <property type="entry name" value="DUF4246"/>
    <property type="match status" value="1"/>
</dbReference>
<feature type="domain" description="DUF4246" evidence="2">
    <location>
        <begin position="98"/>
        <end position="525"/>
    </location>
</feature>
<dbReference type="PANTHER" id="PTHR33119">
    <property type="entry name" value="IFI3P"/>
    <property type="match status" value="1"/>
</dbReference>
<gene>
    <name evidence="4" type="ORF">BO71DRAFT_364855</name>
</gene>
<evidence type="ECO:0000259" key="3">
    <source>
        <dbReference type="Pfam" id="PF21666"/>
    </source>
</evidence>
<dbReference type="EMBL" id="KZ826072">
    <property type="protein sequence ID" value="PYH88705.1"/>
    <property type="molecule type" value="Genomic_DNA"/>
</dbReference>
<dbReference type="AlphaFoldDB" id="A0A319CTZ0"/>
<accession>A0A319CTZ0</accession>
<dbReference type="STRING" id="1448320.A0A319CTZ0"/>
<name>A0A319CTZ0_9EURO</name>
<feature type="domain" description="DUF4246" evidence="3">
    <location>
        <begin position="11"/>
        <end position="87"/>
    </location>
</feature>
<reference evidence="4 5" key="1">
    <citation type="submission" date="2018-02" db="EMBL/GenBank/DDBJ databases">
        <title>The genomes of Aspergillus section Nigri reveals drivers in fungal speciation.</title>
        <authorList>
            <consortium name="DOE Joint Genome Institute"/>
            <person name="Vesth T.C."/>
            <person name="Nybo J."/>
            <person name="Theobald S."/>
            <person name="Brandl J."/>
            <person name="Frisvad J.C."/>
            <person name="Nielsen K.F."/>
            <person name="Lyhne E.K."/>
            <person name="Kogle M.E."/>
            <person name="Kuo A."/>
            <person name="Riley R."/>
            <person name="Clum A."/>
            <person name="Nolan M."/>
            <person name="Lipzen A."/>
            <person name="Salamov A."/>
            <person name="Henrissat B."/>
            <person name="Wiebenga A."/>
            <person name="De vries R.P."/>
            <person name="Grigoriev I.V."/>
            <person name="Mortensen U.H."/>
            <person name="Andersen M.R."/>
            <person name="Baker S.E."/>
        </authorList>
    </citation>
    <scope>NUCLEOTIDE SEQUENCE [LARGE SCALE GENOMIC DNA]</scope>
    <source>
        <strain evidence="4 5">CBS 707.79</strain>
    </source>
</reference>